<evidence type="ECO:0000313" key="2">
    <source>
        <dbReference type="EMBL" id="GAA5524073.1"/>
    </source>
</evidence>
<protein>
    <recommendedName>
        <fullName evidence="4">MFS transporter</fullName>
    </recommendedName>
</protein>
<feature type="transmembrane region" description="Helical" evidence="1">
    <location>
        <begin position="6"/>
        <end position="27"/>
    </location>
</feature>
<name>A0ABP9WLJ3_9GAMM</name>
<keyword evidence="3" id="KW-1185">Reference proteome</keyword>
<organism evidence="2 3">
    <name type="scientific">Microbulbifer aestuariivivens</name>
    <dbReference type="NCBI Taxonomy" id="1908308"/>
    <lineage>
        <taxon>Bacteria</taxon>
        <taxon>Pseudomonadati</taxon>
        <taxon>Pseudomonadota</taxon>
        <taxon>Gammaproteobacteria</taxon>
        <taxon>Cellvibrionales</taxon>
        <taxon>Microbulbiferaceae</taxon>
        <taxon>Microbulbifer</taxon>
    </lineage>
</organism>
<comment type="caution">
    <text evidence="2">The sequence shown here is derived from an EMBL/GenBank/DDBJ whole genome shotgun (WGS) entry which is preliminary data.</text>
</comment>
<feature type="transmembrane region" description="Helical" evidence="1">
    <location>
        <begin position="34"/>
        <end position="53"/>
    </location>
</feature>
<keyword evidence="1" id="KW-1133">Transmembrane helix</keyword>
<feature type="transmembrane region" description="Helical" evidence="1">
    <location>
        <begin position="87"/>
        <end position="108"/>
    </location>
</feature>
<reference evidence="2 3" key="1">
    <citation type="submission" date="2024-02" db="EMBL/GenBank/DDBJ databases">
        <title>Microbulbifer aestuariivivens NBRC 112533.</title>
        <authorList>
            <person name="Ichikawa N."/>
            <person name="Katano-Makiyama Y."/>
            <person name="Hidaka K."/>
        </authorList>
    </citation>
    <scope>NUCLEOTIDE SEQUENCE [LARGE SCALE GENOMIC DNA]</scope>
    <source>
        <strain evidence="2 3">NBRC 112533</strain>
    </source>
</reference>
<proteinExistence type="predicted"/>
<dbReference type="Proteomes" id="UP001408594">
    <property type="component" value="Unassembled WGS sequence"/>
</dbReference>
<keyword evidence="1" id="KW-0812">Transmembrane</keyword>
<dbReference type="EMBL" id="BAABRT010000003">
    <property type="protein sequence ID" value="GAA5524073.1"/>
    <property type="molecule type" value="Genomic_DNA"/>
</dbReference>
<evidence type="ECO:0000256" key="1">
    <source>
        <dbReference type="SAM" id="Phobius"/>
    </source>
</evidence>
<gene>
    <name evidence="2" type="ORF">Maes01_00626</name>
</gene>
<evidence type="ECO:0008006" key="4">
    <source>
        <dbReference type="Google" id="ProtNLM"/>
    </source>
</evidence>
<accession>A0ABP9WLJ3</accession>
<keyword evidence="1" id="KW-0472">Membrane</keyword>
<sequence length="127" mass="14282">MLEEYRLAWMIYAGSTLVLLAAGWWFMRNWEWSWLRRAILIVVAAVLLLPARGGQAPDAPAMPVLPLFVYQTLFEDDGAAPEVTANLVFASAGALGLLGGWGLFSLLINRRRRKLREAEHDPYLNEP</sequence>
<evidence type="ECO:0000313" key="3">
    <source>
        <dbReference type="Proteomes" id="UP001408594"/>
    </source>
</evidence>
<dbReference type="RefSeq" id="WP_345548750.1">
    <property type="nucleotide sequence ID" value="NZ_BAABRT010000003.1"/>
</dbReference>